<dbReference type="Proteomes" id="UP000821853">
    <property type="component" value="Unassembled WGS sequence"/>
</dbReference>
<protein>
    <submittedName>
        <fullName evidence="2">Uncharacterized protein</fullName>
    </submittedName>
</protein>
<reference evidence="2 3" key="1">
    <citation type="journal article" date="2020" name="Cell">
        <title>Large-Scale Comparative Analyses of Tick Genomes Elucidate Their Genetic Diversity and Vector Capacities.</title>
        <authorList>
            <consortium name="Tick Genome and Microbiome Consortium (TIGMIC)"/>
            <person name="Jia N."/>
            <person name="Wang J."/>
            <person name="Shi W."/>
            <person name="Du L."/>
            <person name="Sun Y."/>
            <person name="Zhan W."/>
            <person name="Jiang J.F."/>
            <person name="Wang Q."/>
            <person name="Zhang B."/>
            <person name="Ji P."/>
            <person name="Bell-Sakyi L."/>
            <person name="Cui X.M."/>
            <person name="Yuan T.T."/>
            <person name="Jiang B.G."/>
            <person name="Yang W.F."/>
            <person name="Lam T.T."/>
            <person name="Chang Q.C."/>
            <person name="Ding S.J."/>
            <person name="Wang X.J."/>
            <person name="Zhu J.G."/>
            <person name="Ruan X.D."/>
            <person name="Zhao L."/>
            <person name="Wei J.T."/>
            <person name="Ye R.Z."/>
            <person name="Que T.C."/>
            <person name="Du C.H."/>
            <person name="Zhou Y.H."/>
            <person name="Cheng J.X."/>
            <person name="Dai P.F."/>
            <person name="Guo W.B."/>
            <person name="Han X.H."/>
            <person name="Huang E.J."/>
            <person name="Li L.F."/>
            <person name="Wei W."/>
            <person name="Gao Y.C."/>
            <person name="Liu J.Z."/>
            <person name="Shao H.Z."/>
            <person name="Wang X."/>
            <person name="Wang C.C."/>
            <person name="Yang T.C."/>
            <person name="Huo Q.B."/>
            <person name="Li W."/>
            <person name="Chen H.Y."/>
            <person name="Chen S.E."/>
            <person name="Zhou L.G."/>
            <person name="Ni X.B."/>
            <person name="Tian J.H."/>
            <person name="Sheng Y."/>
            <person name="Liu T."/>
            <person name="Pan Y.S."/>
            <person name="Xia L.Y."/>
            <person name="Li J."/>
            <person name="Zhao F."/>
            <person name="Cao W.C."/>
        </authorList>
    </citation>
    <scope>NUCLEOTIDE SEQUENCE [LARGE SCALE GENOMIC DNA]</scope>
    <source>
        <strain evidence="2">HaeL-2018</strain>
    </source>
</reference>
<organism evidence="2 3">
    <name type="scientific">Haemaphysalis longicornis</name>
    <name type="common">Bush tick</name>
    <dbReference type="NCBI Taxonomy" id="44386"/>
    <lineage>
        <taxon>Eukaryota</taxon>
        <taxon>Metazoa</taxon>
        <taxon>Ecdysozoa</taxon>
        <taxon>Arthropoda</taxon>
        <taxon>Chelicerata</taxon>
        <taxon>Arachnida</taxon>
        <taxon>Acari</taxon>
        <taxon>Parasitiformes</taxon>
        <taxon>Ixodida</taxon>
        <taxon>Ixodoidea</taxon>
        <taxon>Ixodidae</taxon>
        <taxon>Haemaphysalinae</taxon>
        <taxon>Haemaphysalis</taxon>
    </lineage>
</organism>
<dbReference type="AlphaFoldDB" id="A0A9J6GQV7"/>
<keyword evidence="3" id="KW-1185">Reference proteome</keyword>
<proteinExistence type="predicted"/>
<sequence length="167" mass="18362">MMEDVSDRPTCLRLLFAGVWFLDLELDVDCRLLSSRPRVERALEASLRLRLMLTLRLWPLLLVSPANNVRSDEAPRTSFGASNVTAFAQGALCNAGRNLPEQVNRNPAEENRRATMIGFCLLACLGLFCWAAVVCLVMLSLSNGNGFRALMSELVVAIQGQISKGHG</sequence>
<dbReference type="EMBL" id="JABSTR010000008">
    <property type="protein sequence ID" value="KAH9377837.1"/>
    <property type="molecule type" value="Genomic_DNA"/>
</dbReference>
<gene>
    <name evidence="2" type="ORF">HPB48_006510</name>
</gene>
<evidence type="ECO:0000313" key="2">
    <source>
        <dbReference type="EMBL" id="KAH9377837.1"/>
    </source>
</evidence>
<keyword evidence="1" id="KW-0472">Membrane</keyword>
<keyword evidence="1" id="KW-0812">Transmembrane</keyword>
<dbReference type="VEuPathDB" id="VectorBase:HLOH_041815"/>
<evidence type="ECO:0000313" key="3">
    <source>
        <dbReference type="Proteomes" id="UP000821853"/>
    </source>
</evidence>
<comment type="caution">
    <text evidence="2">The sequence shown here is derived from an EMBL/GenBank/DDBJ whole genome shotgun (WGS) entry which is preliminary data.</text>
</comment>
<evidence type="ECO:0000256" key="1">
    <source>
        <dbReference type="SAM" id="Phobius"/>
    </source>
</evidence>
<feature type="transmembrane region" description="Helical" evidence="1">
    <location>
        <begin position="114"/>
        <end position="141"/>
    </location>
</feature>
<name>A0A9J6GQV7_HAELO</name>
<accession>A0A9J6GQV7</accession>
<keyword evidence="1" id="KW-1133">Transmembrane helix</keyword>